<organism evidence="4">
    <name type="scientific">Rheinheimera sp. BAL341</name>
    <dbReference type="NCBI Taxonomy" id="1708203"/>
    <lineage>
        <taxon>Bacteria</taxon>
        <taxon>Pseudomonadati</taxon>
        <taxon>Pseudomonadota</taxon>
        <taxon>Gammaproteobacteria</taxon>
        <taxon>Chromatiales</taxon>
        <taxon>Chromatiaceae</taxon>
        <taxon>Rheinheimera</taxon>
    </lineage>
</organism>
<gene>
    <name evidence="4" type="ORF">BAL341_2015</name>
</gene>
<dbReference type="GO" id="GO:0008233">
    <property type="term" value="F:peptidase activity"/>
    <property type="evidence" value="ECO:0007669"/>
    <property type="project" value="InterPro"/>
</dbReference>
<name>A0A486XSP9_9GAMM</name>
<dbReference type="SUPFAM" id="SSF53474">
    <property type="entry name" value="alpha/beta-Hydrolases"/>
    <property type="match status" value="1"/>
</dbReference>
<reference evidence="4" key="1">
    <citation type="submission" date="2019-04" db="EMBL/GenBank/DDBJ databases">
        <authorList>
            <person name="Brambilla D."/>
        </authorList>
    </citation>
    <scope>NUCLEOTIDE SEQUENCE</scope>
    <source>
        <strain evidence="4">BAL1</strain>
    </source>
</reference>
<dbReference type="EMBL" id="CAAJGR010000111">
    <property type="protein sequence ID" value="VHO04633.1"/>
    <property type="molecule type" value="Genomic_DNA"/>
</dbReference>
<dbReference type="GO" id="GO:0016020">
    <property type="term" value="C:membrane"/>
    <property type="evidence" value="ECO:0007669"/>
    <property type="project" value="TreeGrafter"/>
</dbReference>
<dbReference type="AlphaFoldDB" id="A0A486XSP9"/>
<evidence type="ECO:0000256" key="1">
    <source>
        <dbReference type="ARBA" id="ARBA00010088"/>
    </source>
</evidence>
<evidence type="ECO:0000259" key="3">
    <source>
        <dbReference type="Pfam" id="PF00561"/>
    </source>
</evidence>
<evidence type="ECO:0000313" key="4">
    <source>
        <dbReference type="EMBL" id="VHO04633.1"/>
    </source>
</evidence>
<evidence type="ECO:0000256" key="2">
    <source>
        <dbReference type="ARBA" id="ARBA00022801"/>
    </source>
</evidence>
<dbReference type="InterPro" id="IPR000073">
    <property type="entry name" value="AB_hydrolase_1"/>
</dbReference>
<protein>
    <submittedName>
        <fullName evidence="4">FIG032621: Hydrolase, alpha/beta hydrolase fold family</fullName>
    </submittedName>
</protein>
<sequence length="522" mass="56708">MKTITLKHLSAAWPLIAATALLIPTVLSAQQMVPLNQHPTPAPELTPCYAKDLSDRLFCGSIRQPLAAGTDASEDAAIDIHFAVLPAINPLYKQEAVLAFAGGPGQSAFDAAAIFAHALRYARESRDILLIDQRGTGKSGLLHCDGLDLTSQFALDENNLDMADMTRKETALCRDKLQVDLSHYTTVAAAADFEAVRLALGYKKLHLYGGSYGTRMAQEYMRQYPDAVLTATLDGVVPFNQSFGAMGAASDASLEAVYAYCDASPECRQQFPAARAQLQQLQQTLTQRTISTSVRHPRTFELIELKLTRAKLQQALRFALYSNRFRALIPMVVEHATRGDYSALVGLMLAQDVASDLSIGVNFAVVCGEDRPFWTAQSQAEFIKSYLGQSWLQGAKTSCNVWQVKPVAATYTAPLQTDTPVLLLSGGLDPVTPPSWAELAMAKMRNARHLIAPHATHIVASQTCAPKLISQFINQQSAAELDEHCLQQELRRPFLTNANGTAMPTATGPAASPTFTTISVQE</sequence>
<accession>A0A486XSP9</accession>
<keyword evidence="2 4" id="KW-0378">Hydrolase</keyword>
<dbReference type="InterPro" id="IPR002410">
    <property type="entry name" value="Peptidase_S33"/>
</dbReference>
<dbReference type="Gene3D" id="3.40.50.1820">
    <property type="entry name" value="alpha/beta hydrolase"/>
    <property type="match status" value="1"/>
</dbReference>
<proteinExistence type="inferred from homology"/>
<dbReference type="PANTHER" id="PTHR43798:SF27">
    <property type="entry name" value="HYDROLASE ALPHA_BETA HYDROLASE FOLD FAMILY"/>
    <property type="match status" value="1"/>
</dbReference>
<dbReference type="PRINTS" id="PR00793">
    <property type="entry name" value="PROAMNOPTASE"/>
</dbReference>
<dbReference type="Pfam" id="PF00561">
    <property type="entry name" value="Abhydrolase_1"/>
    <property type="match status" value="1"/>
</dbReference>
<dbReference type="PANTHER" id="PTHR43798">
    <property type="entry name" value="MONOACYLGLYCEROL LIPASE"/>
    <property type="match status" value="1"/>
</dbReference>
<dbReference type="GO" id="GO:0006508">
    <property type="term" value="P:proteolysis"/>
    <property type="evidence" value="ECO:0007669"/>
    <property type="project" value="InterPro"/>
</dbReference>
<feature type="domain" description="AB hydrolase-1" evidence="3">
    <location>
        <begin position="97"/>
        <end position="459"/>
    </location>
</feature>
<dbReference type="InterPro" id="IPR029058">
    <property type="entry name" value="AB_hydrolase_fold"/>
</dbReference>
<dbReference type="InterPro" id="IPR050266">
    <property type="entry name" value="AB_hydrolase_sf"/>
</dbReference>
<comment type="similarity">
    <text evidence="1">Belongs to the peptidase S33 family.</text>
</comment>